<keyword evidence="14" id="KW-1185">Reference proteome</keyword>
<evidence type="ECO:0000256" key="6">
    <source>
        <dbReference type="ARBA" id="ARBA00022723"/>
    </source>
</evidence>
<dbReference type="InterPro" id="IPR033749">
    <property type="entry name" value="Polyprenyl_synt_CS"/>
</dbReference>
<dbReference type="InterPro" id="IPR008949">
    <property type="entry name" value="Isoprenoid_synthase_dom_sf"/>
</dbReference>
<dbReference type="AlphaFoldDB" id="A0A401LEX1"/>
<evidence type="ECO:0000256" key="12">
    <source>
        <dbReference type="RuleBase" id="RU004466"/>
    </source>
</evidence>
<dbReference type="GO" id="GO:0016114">
    <property type="term" value="P:terpenoid biosynthetic process"/>
    <property type="evidence" value="ECO:0007669"/>
    <property type="project" value="UniProtKB-ARBA"/>
</dbReference>
<dbReference type="SUPFAM" id="SSF48576">
    <property type="entry name" value="Terpenoid synthases"/>
    <property type="match status" value="1"/>
</dbReference>
<evidence type="ECO:0000256" key="9">
    <source>
        <dbReference type="ARBA" id="ARBA00032380"/>
    </source>
</evidence>
<dbReference type="EMBL" id="BHVZ01000010">
    <property type="protein sequence ID" value="GCB30116.1"/>
    <property type="molecule type" value="Genomic_DNA"/>
</dbReference>
<evidence type="ECO:0000256" key="11">
    <source>
        <dbReference type="ARBA" id="ARBA00049399"/>
    </source>
</evidence>
<dbReference type="GO" id="GO:0005737">
    <property type="term" value="C:cytoplasm"/>
    <property type="evidence" value="ECO:0007669"/>
    <property type="project" value="UniProtKB-ARBA"/>
</dbReference>
<dbReference type="PANTHER" id="PTHR43281:SF1">
    <property type="entry name" value="FARNESYL DIPHOSPHATE SYNTHASE"/>
    <property type="match status" value="1"/>
</dbReference>
<dbReference type="SFLD" id="SFLDG01017">
    <property type="entry name" value="Polyprenyl_Transferase_Like"/>
    <property type="match status" value="1"/>
</dbReference>
<evidence type="ECO:0000256" key="1">
    <source>
        <dbReference type="ARBA" id="ARBA00001946"/>
    </source>
</evidence>
<gene>
    <name evidence="13" type="primary">ispA</name>
    <name evidence="13" type="ORF">KGMB03357_17770</name>
</gene>
<keyword evidence="5 12" id="KW-0808">Transferase</keyword>
<evidence type="ECO:0000256" key="4">
    <source>
        <dbReference type="ARBA" id="ARBA00015100"/>
    </source>
</evidence>
<sequence>MMDLKQEMKERCAYIEQALEQAVPEQKDFPPVIFEAMRYSLLAGGKRLRPMMVLAACEAVGGKKEDALPFACALEMIHTYSLIHDDLPAMDNDDYRRGRLTNHKVFGEDMAILAGDGLLHHAMETMADACVKNPTPQTTGAMKAIAHGAGVEGMLVGQVVDVFMEGKPLDIETLDFIHLHKTAAMIRGALQAGAICGGADEKTVAAFALAGEKIGIAFQILDDILDVTSTLEELGKPIHSDEKNQKTTYVTLFGIEKSREIAARLSAEAVSIWEEQGEGCAFLLELTKYLTTRTF</sequence>
<dbReference type="PROSITE" id="PS00444">
    <property type="entry name" value="POLYPRENYL_SYNTHASE_2"/>
    <property type="match status" value="1"/>
</dbReference>
<dbReference type="GO" id="GO:0046872">
    <property type="term" value="F:metal ion binding"/>
    <property type="evidence" value="ECO:0007669"/>
    <property type="project" value="UniProtKB-KW"/>
</dbReference>
<dbReference type="GeneID" id="86194791"/>
<reference evidence="13 14" key="1">
    <citation type="submission" date="2018-10" db="EMBL/GenBank/DDBJ databases">
        <title>Draft Genome Sequence of Anaerotignum sp. KCTC 15736.</title>
        <authorList>
            <person name="Choi S.H."/>
            <person name="Kim J.S."/>
            <person name="Kang S.W."/>
            <person name="Lee J.S."/>
            <person name="Park S.H."/>
        </authorList>
    </citation>
    <scope>NUCLEOTIDE SEQUENCE [LARGE SCALE GENOMIC DNA]</scope>
    <source>
        <strain evidence="13 14">KCTC 15736</strain>
    </source>
</reference>
<dbReference type="CDD" id="cd00685">
    <property type="entry name" value="Trans_IPPS_HT"/>
    <property type="match status" value="1"/>
</dbReference>
<dbReference type="FunFam" id="1.10.600.10:FF:000001">
    <property type="entry name" value="Geranylgeranyl diphosphate synthase"/>
    <property type="match status" value="1"/>
</dbReference>
<comment type="caution">
    <text evidence="13">The sequence shown here is derived from an EMBL/GenBank/DDBJ whole genome shotgun (WGS) entry which is preliminary data.</text>
</comment>
<evidence type="ECO:0000256" key="2">
    <source>
        <dbReference type="ARBA" id="ARBA00006706"/>
    </source>
</evidence>
<dbReference type="PANTHER" id="PTHR43281">
    <property type="entry name" value="FARNESYL DIPHOSPHATE SYNTHASE"/>
    <property type="match status" value="1"/>
</dbReference>
<keyword evidence="8" id="KW-0414">Isoprene biosynthesis</keyword>
<protein>
    <recommendedName>
        <fullName evidence="4">Farnesyl diphosphate synthase</fullName>
        <ecNumber evidence="3">2.5.1.10</ecNumber>
    </recommendedName>
    <alternativeName>
        <fullName evidence="10">(2E,6E)-farnesyl diphosphate synthase</fullName>
    </alternativeName>
    <alternativeName>
        <fullName evidence="9">Geranyltranstransferase</fullName>
    </alternativeName>
</protein>
<evidence type="ECO:0000256" key="7">
    <source>
        <dbReference type="ARBA" id="ARBA00022842"/>
    </source>
</evidence>
<comment type="similarity">
    <text evidence="2 12">Belongs to the FPP/GGPP synthase family.</text>
</comment>
<dbReference type="GO" id="GO:0004337">
    <property type="term" value="F:(2E,6E)-farnesyl diphosphate synthase activity"/>
    <property type="evidence" value="ECO:0007669"/>
    <property type="project" value="UniProtKB-EC"/>
</dbReference>
<dbReference type="Gene3D" id="1.10.600.10">
    <property type="entry name" value="Farnesyl Diphosphate Synthase"/>
    <property type="match status" value="1"/>
</dbReference>
<evidence type="ECO:0000313" key="13">
    <source>
        <dbReference type="EMBL" id="GCB30116.1"/>
    </source>
</evidence>
<comment type="cofactor">
    <cofactor evidence="1">
        <name>Mg(2+)</name>
        <dbReference type="ChEBI" id="CHEBI:18420"/>
    </cofactor>
</comment>
<dbReference type="InterPro" id="IPR000092">
    <property type="entry name" value="Polyprenyl_synt"/>
</dbReference>
<keyword evidence="6" id="KW-0479">Metal-binding</keyword>
<evidence type="ECO:0000256" key="5">
    <source>
        <dbReference type="ARBA" id="ARBA00022679"/>
    </source>
</evidence>
<dbReference type="InterPro" id="IPR053378">
    <property type="entry name" value="Prenyl_diphosphate_synthase"/>
</dbReference>
<dbReference type="Pfam" id="PF00348">
    <property type="entry name" value="polyprenyl_synt"/>
    <property type="match status" value="1"/>
</dbReference>
<evidence type="ECO:0000313" key="14">
    <source>
        <dbReference type="Proteomes" id="UP000287361"/>
    </source>
</evidence>
<evidence type="ECO:0000256" key="8">
    <source>
        <dbReference type="ARBA" id="ARBA00023229"/>
    </source>
</evidence>
<organism evidence="13 14">
    <name type="scientific">Anaerotignum faecicola</name>
    <dbReference type="NCBI Taxonomy" id="2358141"/>
    <lineage>
        <taxon>Bacteria</taxon>
        <taxon>Bacillati</taxon>
        <taxon>Bacillota</taxon>
        <taxon>Clostridia</taxon>
        <taxon>Lachnospirales</taxon>
        <taxon>Anaerotignaceae</taxon>
        <taxon>Anaerotignum</taxon>
    </lineage>
</organism>
<dbReference type="PROSITE" id="PS00723">
    <property type="entry name" value="POLYPRENYL_SYNTHASE_1"/>
    <property type="match status" value="1"/>
</dbReference>
<comment type="catalytic activity">
    <reaction evidence="11">
        <text>isopentenyl diphosphate + (2E)-geranyl diphosphate = (2E,6E)-farnesyl diphosphate + diphosphate</text>
        <dbReference type="Rhea" id="RHEA:19361"/>
        <dbReference type="ChEBI" id="CHEBI:33019"/>
        <dbReference type="ChEBI" id="CHEBI:58057"/>
        <dbReference type="ChEBI" id="CHEBI:128769"/>
        <dbReference type="ChEBI" id="CHEBI:175763"/>
        <dbReference type="EC" id="2.5.1.10"/>
    </reaction>
</comment>
<dbReference type="SFLD" id="SFLDS00005">
    <property type="entry name" value="Isoprenoid_Synthase_Type_I"/>
    <property type="match status" value="1"/>
</dbReference>
<proteinExistence type="inferred from homology"/>
<dbReference type="Proteomes" id="UP000287361">
    <property type="component" value="Unassembled WGS sequence"/>
</dbReference>
<dbReference type="EC" id="2.5.1.10" evidence="3"/>
<dbReference type="NCBIfam" id="NF045485">
    <property type="entry name" value="FPPsyn"/>
    <property type="match status" value="1"/>
</dbReference>
<evidence type="ECO:0000256" key="3">
    <source>
        <dbReference type="ARBA" id="ARBA00012439"/>
    </source>
</evidence>
<accession>A0A401LEX1</accession>
<evidence type="ECO:0000256" key="10">
    <source>
        <dbReference type="ARBA" id="ARBA00032873"/>
    </source>
</evidence>
<name>A0A401LEX1_9FIRM</name>
<keyword evidence="7" id="KW-0460">Magnesium</keyword>
<dbReference type="RefSeq" id="WP_016408112.1">
    <property type="nucleotide sequence ID" value="NZ_DAVZTY010000080.1"/>
</dbReference>